<feature type="transmembrane region" description="Helical" evidence="15">
    <location>
        <begin position="187"/>
        <end position="207"/>
    </location>
</feature>
<dbReference type="PROSITE" id="PS50862">
    <property type="entry name" value="AA_TRNA_LIGASE_II"/>
    <property type="match status" value="1"/>
</dbReference>
<feature type="transmembrane region" description="Helical" evidence="15">
    <location>
        <begin position="148"/>
        <end position="166"/>
    </location>
</feature>
<keyword evidence="11 18" id="KW-0030">Aminoacyl-tRNA synthetase</keyword>
<keyword evidence="19" id="KW-1185">Reference proteome</keyword>
<feature type="region of interest" description="Disordered" evidence="14">
    <location>
        <begin position="1"/>
        <end position="30"/>
    </location>
</feature>
<dbReference type="Pfam" id="PF02403">
    <property type="entry name" value="Seryl_tRNA_N"/>
    <property type="match status" value="1"/>
</dbReference>
<dbReference type="GO" id="GO:0016020">
    <property type="term" value="C:membrane"/>
    <property type="evidence" value="ECO:0007669"/>
    <property type="project" value="UniProtKB-SubCell"/>
</dbReference>
<keyword evidence="5 15" id="KW-0812">Transmembrane</keyword>
<dbReference type="STRING" id="1448321.A0A317WVP5"/>
<dbReference type="NCBIfam" id="TIGR00414">
    <property type="entry name" value="serS"/>
    <property type="match status" value="1"/>
</dbReference>
<keyword evidence="9 15" id="KW-1133">Transmembrane helix</keyword>
<feature type="transmembrane region" description="Helical" evidence="15">
    <location>
        <begin position="52"/>
        <end position="72"/>
    </location>
</feature>
<evidence type="ECO:0000313" key="18">
    <source>
        <dbReference type="EMBL" id="PWY90155.1"/>
    </source>
</evidence>
<dbReference type="EMBL" id="MSFL01000003">
    <property type="protein sequence ID" value="PWY90155.1"/>
    <property type="molecule type" value="Genomic_DNA"/>
</dbReference>
<feature type="compositionally biased region" description="Polar residues" evidence="14">
    <location>
        <begin position="243"/>
        <end position="253"/>
    </location>
</feature>
<comment type="caution">
    <text evidence="18">The sequence shown here is derived from an EMBL/GenBank/DDBJ whole genome shotgun (WGS) entry which is preliminary data.</text>
</comment>
<evidence type="ECO:0000256" key="1">
    <source>
        <dbReference type="ARBA" id="ARBA00004370"/>
    </source>
</evidence>
<keyword evidence="6" id="KW-0547">Nucleotide-binding</keyword>
<evidence type="ECO:0000256" key="6">
    <source>
        <dbReference type="ARBA" id="ARBA00022741"/>
    </source>
</evidence>
<dbReference type="FunFam" id="3.30.930.10:FF:000069">
    <property type="entry name" value="Seryl-tRNA synthetase"/>
    <property type="match status" value="1"/>
</dbReference>
<dbReference type="InterPro" id="IPR006593">
    <property type="entry name" value="Cyt_b561/ferric_Rdtase_TM"/>
</dbReference>
<dbReference type="SUPFAM" id="SSF55681">
    <property type="entry name" value="Class II aaRS and biotin synthetases"/>
    <property type="match status" value="1"/>
</dbReference>
<evidence type="ECO:0000259" key="17">
    <source>
        <dbReference type="PROSITE" id="PS50939"/>
    </source>
</evidence>
<dbReference type="PANTHER" id="PTHR11778">
    <property type="entry name" value="SERYL-TRNA SYNTHETASE"/>
    <property type="match status" value="1"/>
</dbReference>
<evidence type="ECO:0000256" key="8">
    <source>
        <dbReference type="ARBA" id="ARBA00022982"/>
    </source>
</evidence>
<dbReference type="InterPro" id="IPR042103">
    <property type="entry name" value="SerRS_1_N_sf"/>
</dbReference>
<evidence type="ECO:0000256" key="3">
    <source>
        <dbReference type="ARBA" id="ARBA00022448"/>
    </source>
</evidence>
<evidence type="ECO:0000256" key="7">
    <source>
        <dbReference type="ARBA" id="ARBA00022840"/>
    </source>
</evidence>
<name>A0A317WVP5_9EURO</name>
<dbReference type="InterPro" id="IPR002314">
    <property type="entry name" value="aa-tRNA-synt_IIb"/>
</dbReference>
<keyword evidence="7" id="KW-0067">ATP-binding</keyword>
<dbReference type="UniPathway" id="UPA00906">
    <property type="reaction ID" value="UER00895"/>
</dbReference>
<dbReference type="PRINTS" id="PR00981">
    <property type="entry name" value="TRNASYNTHSER"/>
</dbReference>
<evidence type="ECO:0000256" key="15">
    <source>
        <dbReference type="SAM" id="Phobius"/>
    </source>
</evidence>
<feature type="region of interest" description="Disordered" evidence="14">
    <location>
        <begin position="243"/>
        <end position="263"/>
    </location>
</feature>
<evidence type="ECO:0000256" key="13">
    <source>
        <dbReference type="ARBA" id="ARBA00034892"/>
    </source>
</evidence>
<dbReference type="GO" id="GO:0005524">
    <property type="term" value="F:ATP binding"/>
    <property type="evidence" value="ECO:0007669"/>
    <property type="project" value="UniProtKB-KW"/>
</dbReference>
<dbReference type="SUPFAM" id="SSF46589">
    <property type="entry name" value="tRNA-binding arm"/>
    <property type="match status" value="1"/>
</dbReference>
<dbReference type="VEuPathDB" id="FungiDB:BO70DRAFT_330432"/>
<dbReference type="Pfam" id="PF03188">
    <property type="entry name" value="Cytochrom_B561"/>
    <property type="match status" value="1"/>
</dbReference>
<dbReference type="GO" id="GO:0006434">
    <property type="term" value="P:seryl-tRNA aminoacylation"/>
    <property type="evidence" value="ECO:0007669"/>
    <property type="project" value="InterPro"/>
</dbReference>
<reference evidence="18 19" key="1">
    <citation type="submission" date="2016-12" db="EMBL/GenBank/DDBJ databases">
        <title>The genomes of Aspergillus section Nigri reveals drivers in fungal speciation.</title>
        <authorList>
            <consortium name="DOE Joint Genome Institute"/>
            <person name="Vesth T.C."/>
            <person name="Nybo J."/>
            <person name="Theobald S."/>
            <person name="Brandl J."/>
            <person name="Frisvad J.C."/>
            <person name="Nielsen K.F."/>
            <person name="Lyhne E.K."/>
            <person name="Kogle M.E."/>
            <person name="Kuo A."/>
            <person name="Riley R."/>
            <person name="Clum A."/>
            <person name="Nolan M."/>
            <person name="Lipzen A."/>
            <person name="Salamov A."/>
            <person name="Henrissat B."/>
            <person name="Wiebenga A."/>
            <person name="De Vries R.P."/>
            <person name="Grigoriev I.V."/>
            <person name="Mortensen U.H."/>
            <person name="Andersen M.R."/>
            <person name="Baker S.E."/>
        </authorList>
    </citation>
    <scope>NUCLEOTIDE SEQUENCE [LARGE SCALE GENOMIC DNA]</scope>
    <source>
        <strain evidence="18 19">CBS 117.55</strain>
    </source>
</reference>
<sequence>MASATGIPQEHPDTIEEREDSPLLPTPGNTPQRETAGIYQNLFTGTASAAQIGIWMLAILVWTGILSHPVIFFSSHPLLNSAALLLQVQAALIVQPTTTAHQKRLGTIVHYSIQIISVIAFISAFIIIEINKGDHARFTSPHGVLGLITYIFIILQALGGVIQYFLPVQILGSVDRGKSLYKYHRHSGYTLLLLELATVAAATQTTYNLNVLSIPLWGVLLASVLIVLGLGARIKKHNRRHFSSSVRRSNTIRPPTAPKRTPDVKHIRQNPELYSKNCVDRNYPSHAEYPLKIQQLLEEVRGLDQDLKPSQLRIKQIEKAIAKLASTSNQPTPDGAVEHDLPSLRSEATLLKDESNAMNTRKTACTDEIHRLALSLPNLSSPHTPIGTDPTLVNYINFDPNSPPAWVQNPDLARSHVTIGTNLGLLDFNSSATTTGWGWYFLTNEGALLEQALIQYSLSVARRHGWKPVSPPSLVYSYIAEACGFQPRDQNNEQQIWAIEQADKDKSKPQRSLAATAEIPLAAMQAGRDIPASELPLRLVGPSRCYRAEAGSRGVDTKGLYRVHEFTKVEMFAWADNLADPKPDAITSDTLFDELLAIQTEILTALNLPCRVLEMPSSDLGASATRKRDIEVLFPSRLGATTSDLESGWGEVTSASICTDYQSRRLGTRVVGGPAPKSRFAHTVNGTAMAVPRVLAAILENGWDAQRGVVVVPEVLRNYMGGVDVIGRG</sequence>
<dbReference type="CDD" id="cd08761">
    <property type="entry name" value="Cyt_b561_CYB561D2_like"/>
    <property type="match status" value="1"/>
</dbReference>
<dbReference type="Pfam" id="PF00587">
    <property type="entry name" value="tRNA-synt_2b"/>
    <property type="match status" value="1"/>
</dbReference>
<keyword evidence="4" id="KW-0436">Ligase</keyword>
<dbReference type="RefSeq" id="XP_025402986.1">
    <property type="nucleotide sequence ID" value="XM_025540832.1"/>
</dbReference>
<evidence type="ECO:0000256" key="11">
    <source>
        <dbReference type="ARBA" id="ARBA00023146"/>
    </source>
</evidence>
<dbReference type="SMART" id="SM00665">
    <property type="entry name" value="B561"/>
    <property type="match status" value="1"/>
</dbReference>
<protein>
    <recommendedName>
        <fullName evidence="2">serine--tRNA ligase</fullName>
        <ecNumber evidence="2">6.1.1.11</ecNumber>
    </recommendedName>
    <alternativeName>
        <fullName evidence="12">Seryl-tRNA synthetase</fullName>
    </alternativeName>
    <alternativeName>
        <fullName evidence="13">Seryl-tRNA(Ser) synthetase</fullName>
    </alternativeName>
</protein>
<organism evidence="18 19">
    <name type="scientific">Aspergillus heteromorphus CBS 117.55</name>
    <dbReference type="NCBI Taxonomy" id="1448321"/>
    <lineage>
        <taxon>Eukaryota</taxon>
        <taxon>Fungi</taxon>
        <taxon>Dikarya</taxon>
        <taxon>Ascomycota</taxon>
        <taxon>Pezizomycotina</taxon>
        <taxon>Eurotiomycetes</taxon>
        <taxon>Eurotiomycetidae</taxon>
        <taxon>Eurotiales</taxon>
        <taxon>Aspergillaceae</taxon>
        <taxon>Aspergillus</taxon>
        <taxon>Aspergillus subgen. Circumdati</taxon>
    </lineage>
</organism>
<evidence type="ECO:0000259" key="16">
    <source>
        <dbReference type="PROSITE" id="PS50862"/>
    </source>
</evidence>
<dbReference type="InterPro" id="IPR006195">
    <property type="entry name" value="aa-tRNA-synth_II"/>
</dbReference>
<feature type="domain" description="Aminoacyl-transfer RNA synthetases class-II family profile" evidence="16">
    <location>
        <begin position="411"/>
        <end position="713"/>
    </location>
</feature>
<evidence type="ECO:0000256" key="10">
    <source>
        <dbReference type="ARBA" id="ARBA00023136"/>
    </source>
</evidence>
<dbReference type="InterPro" id="IPR002317">
    <property type="entry name" value="Ser-tRNA-ligase_type_1"/>
</dbReference>
<dbReference type="InterPro" id="IPR015866">
    <property type="entry name" value="Ser-tRNA-synth_1_N"/>
</dbReference>
<keyword evidence="3" id="KW-0813">Transport</keyword>
<proteinExistence type="predicted"/>
<feature type="transmembrane region" description="Helical" evidence="15">
    <location>
        <begin position="213"/>
        <end position="232"/>
    </location>
</feature>
<keyword evidence="10 15" id="KW-0472">Membrane</keyword>
<keyword evidence="8" id="KW-0249">Electron transport</keyword>
<dbReference type="EC" id="6.1.1.11" evidence="2"/>
<dbReference type="GO" id="GO:0004828">
    <property type="term" value="F:serine-tRNA ligase activity"/>
    <property type="evidence" value="ECO:0007669"/>
    <property type="project" value="UniProtKB-EC"/>
</dbReference>
<evidence type="ECO:0000256" key="12">
    <source>
        <dbReference type="ARBA" id="ARBA00031113"/>
    </source>
</evidence>
<dbReference type="Gene3D" id="1.20.120.1770">
    <property type="match status" value="1"/>
</dbReference>
<evidence type="ECO:0000256" key="2">
    <source>
        <dbReference type="ARBA" id="ARBA00012840"/>
    </source>
</evidence>
<dbReference type="AlphaFoldDB" id="A0A317WVP5"/>
<evidence type="ECO:0000256" key="9">
    <source>
        <dbReference type="ARBA" id="ARBA00022989"/>
    </source>
</evidence>
<evidence type="ECO:0000256" key="14">
    <source>
        <dbReference type="SAM" id="MobiDB-lite"/>
    </source>
</evidence>
<feature type="domain" description="Cytochrome b561" evidence="17">
    <location>
        <begin position="40"/>
        <end position="237"/>
    </location>
</feature>
<dbReference type="GeneID" id="37063069"/>
<dbReference type="PROSITE" id="PS50939">
    <property type="entry name" value="CYTOCHROME_B561"/>
    <property type="match status" value="1"/>
</dbReference>
<gene>
    <name evidence="18" type="ORF">BO70DRAFT_330432</name>
</gene>
<evidence type="ECO:0000313" key="19">
    <source>
        <dbReference type="Proteomes" id="UP000247233"/>
    </source>
</evidence>
<dbReference type="Gene3D" id="1.10.287.40">
    <property type="entry name" value="Serine-tRNA synthetase, tRNA binding domain"/>
    <property type="match status" value="1"/>
</dbReference>
<dbReference type="InterPro" id="IPR010978">
    <property type="entry name" value="tRNA-bd_arm"/>
</dbReference>
<dbReference type="OrthoDB" id="10264585at2759"/>
<accession>A0A317WVP5</accession>
<evidence type="ECO:0000256" key="4">
    <source>
        <dbReference type="ARBA" id="ARBA00022598"/>
    </source>
</evidence>
<comment type="subcellular location">
    <subcellularLocation>
        <location evidence="1">Membrane</location>
    </subcellularLocation>
</comment>
<evidence type="ECO:0000256" key="5">
    <source>
        <dbReference type="ARBA" id="ARBA00022692"/>
    </source>
</evidence>
<dbReference type="Proteomes" id="UP000247233">
    <property type="component" value="Unassembled WGS sequence"/>
</dbReference>
<dbReference type="InterPro" id="IPR045864">
    <property type="entry name" value="aa-tRNA-synth_II/BPL/LPL"/>
</dbReference>
<feature type="transmembrane region" description="Helical" evidence="15">
    <location>
        <begin position="108"/>
        <end position="128"/>
    </location>
</feature>
<dbReference type="Gene3D" id="3.30.930.10">
    <property type="entry name" value="Bira Bifunctional Protein, Domain 2"/>
    <property type="match status" value="1"/>
</dbReference>